<keyword evidence="2" id="KW-0560">Oxidoreductase</keyword>
<comment type="caution">
    <text evidence="2">The sequence shown here is derived from an EMBL/GenBank/DDBJ whole genome shotgun (WGS) entry which is preliminary data.</text>
</comment>
<protein>
    <submittedName>
        <fullName evidence="2">FAD-dependent oxidoreductase</fullName>
        <ecNumber evidence="2">1.-.-.-</ecNumber>
    </submittedName>
</protein>
<proteinExistence type="predicted"/>
<dbReference type="RefSeq" id="WP_316000999.1">
    <property type="nucleotide sequence ID" value="NZ_JAWDIU010000001.1"/>
</dbReference>
<dbReference type="Pfam" id="PF01266">
    <property type="entry name" value="DAO"/>
    <property type="match status" value="1"/>
</dbReference>
<organism evidence="2 3">
    <name type="scientific">Microbacterium algihabitans</name>
    <dbReference type="NCBI Taxonomy" id="3075992"/>
    <lineage>
        <taxon>Bacteria</taxon>
        <taxon>Bacillati</taxon>
        <taxon>Actinomycetota</taxon>
        <taxon>Actinomycetes</taxon>
        <taxon>Micrococcales</taxon>
        <taxon>Microbacteriaceae</taxon>
        <taxon>Microbacterium</taxon>
    </lineage>
</organism>
<dbReference type="PANTHER" id="PTHR13847:SF281">
    <property type="entry name" value="FAD DEPENDENT OXIDOREDUCTASE DOMAIN-CONTAINING PROTEIN"/>
    <property type="match status" value="1"/>
</dbReference>
<dbReference type="Gene3D" id="3.50.50.60">
    <property type="entry name" value="FAD/NAD(P)-binding domain"/>
    <property type="match status" value="1"/>
</dbReference>
<dbReference type="SUPFAM" id="SSF51905">
    <property type="entry name" value="FAD/NAD(P)-binding domain"/>
    <property type="match status" value="1"/>
</dbReference>
<dbReference type="PANTHER" id="PTHR13847">
    <property type="entry name" value="SARCOSINE DEHYDROGENASE-RELATED"/>
    <property type="match status" value="1"/>
</dbReference>
<dbReference type="InterPro" id="IPR006076">
    <property type="entry name" value="FAD-dep_OxRdtase"/>
</dbReference>
<keyword evidence="3" id="KW-1185">Reference proteome</keyword>
<dbReference type="Gene3D" id="3.30.9.10">
    <property type="entry name" value="D-Amino Acid Oxidase, subunit A, domain 2"/>
    <property type="match status" value="1"/>
</dbReference>
<feature type="domain" description="FAD dependent oxidoreductase" evidence="1">
    <location>
        <begin position="51"/>
        <end position="409"/>
    </location>
</feature>
<gene>
    <name evidence="2" type="ORF">RWH43_06425</name>
</gene>
<dbReference type="InterPro" id="IPR036188">
    <property type="entry name" value="FAD/NAD-bd_sf"/>
</dbReference>
<sequence>MSTPTAYGHDIRTDEAAIRAALSGASSTPFWLDDATAPPERPTLTHDIDTDLLVVGGGFCGLWTAVIAKERDPQRRVVLIDAVRVGWAASGRNGGFVEASLTHGEENGALHFADELATLDRLASENFTAMRETIARYGIDAEWEETGMLTVATEPHQVDDLRAAADPDGDPLFLEGDALRAYGTSPLYRAGLFTEREHAYVHPAKLAFGLAEVAERLGVEIFEKTRATGLRAPRTGRIEVTTAGGVIRADRVALATNVFPSLLPALRLFTVPVYDYVLMTEPLTDAQLSDIGWTGRHGIADSSREFHYYRKTADNRILWGGYDAIYHRGRMVRPSHDQRSESFERLADHFALAFPQLSGVRFSHAWGGAIDMSTQLVAFHGAAKGGRVAYSAGYTGLGLGATRFGAETMLDLLEGVDTARTRLKMSRRLPVPIPPEPIAYPLIQMMRRAVARSDRRGGKDGFLLKLAGLFGVGFDS</sequence>
<accession>A0ABU3RU40</accession>
<reference evidence="2 3" key="1">
    <citation type="submission" date="2023-09" db="EMBL/GenBank/DDBJ databases">
        <title>Microbacterium fusihabitans sp. nov., Microbacterium phycihabitans sp. nov., and Microbacterium cervinum sp. nov., isolated from dried seaweeds of beach.</title>
        <authorList>
            <person name="Lee S.D."/>
        </authorList>
    </citation>
    <scope>NUCLEOTIDE SEQUENCE [LARGE SCALE GENOMIC DNA]</scope>
    <source>
        <strain evidence="2 3">KSW2-21</strain>
    </source>
</reference>
<dbReference type="EMBL" id="JAWDIU010000001">
    <property type="protein sequence ID" value="MDU0326392.1"/>
    <property type="molecule type" value="Genomic_DNA"/>
</dbReference>
<name>A0ABU3RU40_9MICO</name>
<evidence type="ECO:0000313" key="3">
    <source>
        <dbReference type="Proteomes" id="UP001256673"/>
    </source>
</evidence>
<dbReference type="Proteomes" id="UP001256673">
    <property type="component" value="Unassembled WGS sequence"/>
</dbReference>
<evidence type="ECO:0000259" key="1">
    <source>
        <dbReference type="Pfam" id="PF01266"/>
    </source>
</evidence>
<dbReference type="GO" id="GO:0016491">
    <property type="term" value="F:oxidoreductase activity"/>
    <property type="evidence" value="ECO:0007669"/>
    <property type="project" value="UniProtKB-KW"/>
</dbReference>
<dbReference type="EC" id="1.-.-.-" evidence="2"/>
<evidence type="ECO:0000313" key="2">
    <source>
        <dbReference type="EMBL" id="MDU0326392.1"/>
    </source>
</evidence>